<evidence type="ECO:0000256" key="1">
    <source>
        <dbReference type="ARBA" id="ARBA00007435"/>
    </source>
</evidence>
<dbReference type="RefSeq" id="WP_138238511.1">
    <property type="nucleotide sequence ID" value="NZ_VBRY01000003.1"/>
</dbReference>
<proteinExistence type="inferred from homology"/>
<sequence>MSRIDDLIAELCPDLPAGRQVGWSDPAELPCENDSWYAYVLLCNDGTLYKGFTTNLKARYLRHLSGDGAAHTRKHQPLCVLYYETCENEQDAVQREKYLKSGSGREWLKRKIKETSHVRN</sequence>
<dbReference type="InterPro" id="IPR035901">
    <property type="entry name" value="GIY-YIG_endonuc_sf"/>
</dbReference>
<dbReference type="Gene3D" id="3.40.1440.10">
    <property type="entry name" value="GIY-YIG endonuclease"/>
    <property type="match status" value="1"/>
</dbReference>
<feature type="domain" description="GIY-YIG" evidence="2">
    <location>
        <begin position="34"/>
        <end position="109"/>
    </location>
</feature>
<protein>
    <submittedName>
        <fullName evidence="3">GIY-YIG nuclease family protein</fullName>
    </submittedName>
</protein>
<dbReference type="AlphaFoldDB" id="A0A5R9GSY0"/>
<dbReference type="PANTHER" id="PTHR34477">
    <property type="entry name" value="UPF0213 PROTEIN YHBQ"/>
    <property type="match status" value="1"/>
</dbReference>
<comment type="caution">
    <text evidence="3">The sequence shown here is derived from an EMBL/GenBank/DDBJ whole genome shotgun (WGS) entry which is preliminary data.</text>
</comment>
<comment type="similarity">
    <text evidence="1">Belongs to the UPF0213 family.</text>
</comment>
<dbReference type="CDD" id="cd10456">
    <property type="entry name" value="GIY-YIG_UPF0213"/>
    <property type="match status" value="1"/>
</dbReference>
<keyword evidence="4" id="KW-1185">Reference proteome</keyword>
<evidence type="ECO:0000313" key="3">
    <source>
        <dbReference type="EMBL" id="TLS68175.1"/>
    </source>
</evidence>
<dbReference type="Proteomes" id="UP000306585">
    <property type="component" value="Unassembled WGS sequence"/>
</dbReference>
<organism evidence="3 4">
    <name type="scientific">Mariprofundus erugo</name>
    <dbReference type="NCBI Taxonomy" id="2528639"/>
    <lineage>
        <taxon>Bacteria</taxon>
        <taxon>Pseudomonadati</taxon>
        <taxon>Pseudomonadota</taxon>
        <taxon>Candidatius Mariprofundia</taxon>
        <taxon>Mariprofundales</taxon>
        <taxon>Mariprofundaceae</taxon>
        <taxon>Mariprofundus</taxon>
    </lineage>
</organism>
<dbReference type="PROSITE" id="PS50164">
    <property type="entry name" value="GIY_YIG"/>
    <property type="match status" value="1"/>
</dbReference>
<dbReference type="EMBL" id="VBRY01000003">
    <property type="protein sequence ID" value="TLS68175.1"/>
    <property type="molecule type" value="Genomic_DNA"/>
</dbReference>
<dbReference type="InterPro" id="IPR000305">
    <property type="entry name" value="GIY-YIG_endonuc"/>
</dbReference>
<evidence type="ECO:0000259" key="2">
    <source>
        <dbReference type="PROSITE" id="PS50164"/>
    </source>
</evidence>
<dbReference type="SUPFAM" id="SSF82771">
    <property type="entry name" value="GIY-YIG endonuclease"/>
    <property type="match status" value="1"/>
</dbReference>
<gene>
    <name evidence="3" type="ORF">FEF65_04040</name>
</gene>
<dbReference type="PANTHER" id="PTHR34477:SF1">
    <property type="entry name" value="UPF0213 PROTEIN YHBQ"/>
    <property type="match status" value="1"/>
</dbReference>
<evidence type="ECO:0000313" key="4">
    <source>
        <dbReference type="Proteomes" id="UP000306585"/>
    </source>
</evidence>
<dbReference type="InterPro" id="IPR050190">
    <property type="entry name" value="UPF0213_domain"/>
</dbReference>
<reference evidence="3 4" key="1">
    <citation type="journal article" date="2019" name="Appl. Environ. Microbiol.">
        <title>Environmental Evidence and Genomic Insight of Iron-oxidizing Bacteria Preference Towards More Corrosion Resistant Stainless Steel at Higher Salinities.</title>
        <authorList>
            <person name="Garrison C.E."/>
            <person name="Price K.A."/>
            <person name="Field E.K."/>
        </authorList>
    </citation>
    <scope>NUCLEOTIDE SEQUENCE [LARGE SCALE GENOMIC DNA]</scope>
    <source>
        <strain evidence="3 4">P3</strain>
    </source>
</reference>
<name>A0A5R9GSY0_9PROT</name>
<accession>A0A5R9GSY0</accession>
<dbReference type="Pfam" id="PF01541">
    <property type="entry name" value="GIY-YIG"/>
    <property type="match status" value="1"/>
</dbReference>